<keyword evidence="3" id="KW-1185">Reference proteome</keyword>
<evidence type="ECO:0000313" key="3">
    <source>
        <dbReference type="Proteomes" id="UP001164746"/>
    </source>
</evidence>
<name>A0ABY7EAV5_MYAAR</name>
<dbReference type="Proteomes" id="UP001164746">
    <property type="component" value="Chromosome 5"/>
</dbReference>
<proteinExistence type="predicted"/>
<evidence type="ECO:0000313" key="2">
    <source>
        <dbReference type="EMBL" id="WAR06036.1"/>
    </source>
</evidence>
<evidence type="ECO:0000259" key="1">
    <source>
        <dbReference type="Pfam" id="PF14214"/>
    </source>
</evidence>
<gene>
    <name evidence="2" type="ORF">MAR_021405</name>
</gene>
<dbReference type="EMBL" id="CP111016">
    <property type="protein sequence ID" value="WAR06036.1"/>
    <property type="molecule type" value="Genomic_DNA"/>
</dbReference>
<feature type="domain" description="Helitron helicase-like" evidence="1">
    <location>
        <begin position="8"/>
        <end position="99"/>
    </location>
</feature>
<reference evidence="2" key="1">
    <citation type="submission" date="2022-11" db="EMBL/GenBank/DDBJ databases">
        <title>Centuries of genome instability and evolution in soft-shell clam transmissible cancer (bioRxiv).</title>
        <authorList>
            <person name="Hart S.F.M."/>
            <person name="Yonemitsu M.A."/>
            <person name="Giersch R.M."/>
            <person name="Beal B.F."/>
            <person name="Arriagada G."/>
            <person name="Davis B.W."/>
            <person name="Ostrander E.A."/>
            <person name="Goff S.P."/>
            <person name="Metzger M.J."/>
        </authorList>
    </citation>
    <scope>NUCLEOTIDE SEQUENCE</scope>
    <source>
        <strain evidence="2">MELC-2E11</strain>
        <tissue evidence="2">Siphon/mantle</tissue>
    </source>
</reference>
<dbReference type="Pfam" id="PF14214">
    <property type="entry name" value="Helitron_like_N"/>
    <property type="match status" value="1"/>
</dbReference>
<organism evidence="2 3">
    <name type="scientific">Mya arenaria</name>
    <name type="common">Soft-shell clam</name>
    <dbReference type="NCBI Taxonomy" id="6604"/>
    <lineage>
        <taxon>Eukaryota</taxon>
        <taxon>Metazoa</taxon>
        <taxon>Spiralia</taxon>
        <taxon>Lophotrochozoa</taxon>
        <taxon>Mollusca</taxon>
        <taxon>Bivalvia</taxon>
        <taxon>Autobranchia</taxon>
        <taxon>Heteroconchia</taxon>
        <taxon>Euheterodonta</taxon>
        <taxon>Imparidentia</taxon>
        <taxon>Neoheterodontei</taxon>
        <taxon>Myida</taxon>
        <taxon>Myoidea</taxon>
        <taxon>Myidae</taxon>
        <taxon>Mya</taxon>
    </lineage>
</organism>
<dbReference type="InterPro" id="IPR025476">
    <property type="entry name" value="Helitron_helicase-like"/>
</dbReference>
<sequence length="119" mass="13802">MSGLLSENQRFATFRNIRGSPQYLKQMHLDMMAKLRQLGPYPFFITGSAAEFQWPQVIQVVAQQYGQTFTETEISAMNWDTKRMWLQRNPVTAARHIDIYLNNSGVKLSLVVYIQLVKC</sequence>
<protein>
    <recommendedName>
        <fullName evidence="1">Helitron helicase-like domain-containing protein</fullName>
    </recommendedName>
</protein>
<accession>A0ABY7EAV5</accession>